<dbReference type="AlphaFoldDB" id="A0AAE0FAM5"/>
<organism evidence="1 2">
    <name type="scientific">Cymbomonas tetramitiformis</name>
    <dbReference type="NCBI Taxonomy" id="36881"/>
    <lineage>
        <taxon>Eukaryota</taxon>
        <taxon>Viridiplantae</taxon>
        <taxon>Chlorophyta</taxon>
        <taxon>Pyramimonadophyceae</taxon>
        <taxon>Pyramimonadales</taxon>
        <taxon>Pyramimonadaceae</taxon>
        <taxon>Cymbomonas</taxon>
    </lineage>
</organism>
<sequence>MVVGERVSFTPLGEEVLGEIVGAIVLVGVAVTVGDCELGGIVLLVVFGDVDCELGGIVLLVVVGDVDGEIADEAVGGKGILREADVAPSSLPLQKVDPQLYPKPWSVRNLHKLQQRNTS</sequence>
<protein>
    <submittedName>
        <fullName evidence="1">Uncharacterized protein</fullName>
    </submittedName>
</protein>
<evidence type="ECO:0000313" key="2">
    <source>
        <dbReference type="Proteomes" id="UP001190700"/>
    </source>
</evidence>
<evidence type="ECO:0000313" key="1">
    <source>
        <dbReference type="EMBL" id="KAK3256149.1"/>
    </source>
</evidence>
<dbReference type="EMBL" id="LGRX02021934">
    <property type="protein sequence ID" value="KAK3256149.1"/>
    <property type="molecule type" value="Genomic_DNA"/>
</dbReference>
<gene>
    <name evidence="1" type="ORF">CYMTET_34701</name>
</gene>
<dbReference type="Proteomes" id="UP001190700">
    <property type="component" value="Unassembled WGS sequence"/>
</dbReference>
<accession>A0AAE0FAM5</accession>
<proteinExistence type="predicted"/>
<comment type="caution">
    <text evidence="1">The sequence shown here is derived from an EMBL/GenBank/DDBJ whole genome shotgun (WGS) entry which is preliminary data.</text>
</comment>
<keyword evidence="2" id="KW-1185">Reference proteome</keyword>
<name>A0AAE0FAM5_9CHLO</name>
<reference evidence="1 2" key="1">
    <citation type="journal article" date="2015" name="Genome Biol. Evol.">
        <title>Comparative Genomics of a Bacterivorous Green Alga Reveals Evolutionary Causalities and Consequences of Phago-Mixotrophic Mode of Nutrition.</title>
        <authorList>
            <person name="Burns J.A."/>
            <person name="Paasch A."/>
            <person name="Narechania A."/>
            <person name="Kim E."/>
        </authorList>
    </citation>
    <scope>NUCLEOTIDE SEQUENCE [LARGE SCALE GENOMIC DNA]</scope>
    <source>
        <strain evidence="1 2">PLY_AMNH</strain>
    </source>
</reference>